<feature type="domain" description="Methyltransferase type 11" evidence="2">
    <location>
        <begin position="57"/>
        <end position="135"/>
    </location>
</feature>
<dbReference type="PANTHER" id="PTHR43591">
    <property type="entry name" value="METHYLTRANSFERASE"/>
    <property type="match status" value="1"/>
</dbReference>
<gene>
    <name evidence="3" type="ORF">GCM10009838_31320</name>
</gene>
<evidence type="ECO:0000313" key="4">
    <source>
        <dbReference type="Proteomes" id="UP001499854"/>
    </source>
</evidence>
<dbReference type="GO" id="GO:0032259">
    <property type="term" value="P:methylation"/>
    <property type="evidence" value="ECO:0007669"/>
    <property type="project" value="UniProtKB-KW"/>
</dbReference>
<evidence type="ECO:0000259" key="2">
    <source>
        <dbReference type="Pfam" id="PF08241"/>
    </source>
</evidence>
<evidence type="ECO:0000313" key="3">
    <source>
        <dbReference type="EMBL" id="GAA1970124.1"/>
    </source>
</evidence>
<feature type="compositionally biased region" description="Low complexity" evidence="1">
    <location>
        <begin position="246"/>
        <end position="269"/>
    </location>
</feature>
<feature type="region of interest" description="Disordered" evidence="1">
    <location>
        <begin position="244"/>
        <end position="299"/>
    </location>
</feature>
<accession>A0ABN2RJ89</accession>
<dbReference type="RefSeq" id="WP_344657741.1">
    <property type="nucleotide sequence ID" value="NZ_BAAAQM010000015.1"/>
</dbReference>
<dbReference type="GO" id="GO:0008168">
    <property type="term" value="F:methyltransferase activity"/>
    <property type="evidence" value="ECO:0007669"/>
    <property type="project" value="UniProtKB-KW"/>
</dbReference>
<dbReference type="SUPFAM" id="SSF53335">
    <property type="entry name" value="S-adenosyl-L-methionine-dependent methyltransferases"/>
    <property type="match status" value="1"/>
</dbReference>
<dbReference type="PANTHER" id="PTHR43591:SF24">
    <property type="entry name" value="2-METHOXY-6-POLYPRENYL-1,4-BENZOQUINOL METHYLASE, MITOCHONDRIAL"/>
    <property type="match status" value="1"/>
</dbReference>
<keyword evidence="3" id="KW-0808">Transferase</keyword>
<evidence type="ECO:0000256" key="1">
    <source>
        <dbReference type="SAM" id="MobiDB-lite"/>
    </source>
</evidence>
<dbReference type="Gene3D" id="3.40.50.150">
    <property type="entry name" value="Vaccinia Virus protein VP39"/>
    <property type="match status" value="1"/>
</dbReference>
<keyword evidence="3" id="KW-0489">Methyltransferase</keyword>
<sequence>MGIERDRRRFFTLRRTLSLVRACRWEQVDPAAFYTPLAADSVALVSRYAVLAGRRVLDVGGGPGFFARAFEDAGARYVSVDTRRVGVVCGDALALPVRDHAVDVCFSSNVLEHVPDPRRMLHEMVRVTRPGGLVFLCYTNWLGPLGGHETSPWHYLGGDRAARIYERRHGAAPANRYGTSLFALSVARVLRWVREAERGGSAEKLAVFPRYHPAWAHPIVRVPGLREFLTANCAIALRVRSQSNNEAQATQASRTSAARAGSAESSFSAPDTVSARVAPGSTSQPVTPWRIASRSPSTS</sequence>
<dbReference type="InterPro" id="IPR013216">
    <property type="entry name" value="Methyltransf_11"/>
</dbReference>
<protein>
    <submittedName>
        <fullName evidence="3">Class I SAM-dependent methyltransferase</fullName>
    </submittedName>
</protein>
<name>A0ABN2RJ89_9ACTN</name>
<dbReference type="CDD" id="cd02440">
    <property type="entry name" value="AdoMet_MTases"/>
    <property type="match status" value="1"/>
</dbReference>
<dbReference type="InterPro" id="IPR029063">
    <property type="entry name" value="SAM-dependent_MTases_sf"/>
</dbReference>
<dbReference type="EMBL" id="BAAAQM010000015">
    <property type="protein sequence ID" value="GAA1970124.1"/>
    <property type="molecule type" value="Genomic_DNA"/>
</dbReference>
<keyword evidence="4" id="KW-1185">Reference proteome</keyword>
<proteinExistence type="predicted"/>
<dbReference type="Pfam" id="PF08241">
    <property type="entry name" value="Methyltransf_11"/>
    <property type="match status" value="1"/>
</dbReference>
<reference evidence="3 4" key="1">
    <citation type="journal article" date="2019" name="Int. J. Syst. Evol. Microbiol.">
        <title>The Global Catalogue of Microorganisms (GCM) 10K type strain sequencing project: providing services to taxonomists for standard genome sequencing and annotation.</title>
        <authorList>
            <consortium name="The Broad Institute Genomics Platform"/>
            <consortium name="The Broad Institute Genome Sequencing Center for Infectious Disease"/>
            <person name="Wu L."/>
            <person name="Ma J."/>
        </authorList>
    </citation>
    <scope>NUCLEOTIDE SEQUENCE [LARGE SCALE GENOMIC DNA]</scope>
    <source>
        <strain evidence="3 4">JCM 16013</strain>
    </source>
</reference>
<comment type="caution">
    <text evidence="3">The sequence shown here is derived from an EMBL/GenBank/DDBJ whole genome shotgun (WGS) entry which is preliminary data.</text>
</comment>
<dbReference type="Proteomes" id="UP001499854">
    <property type="component" value="Unassembled WGS sequence"/>
</dbReference>
<organism evidence="3 4">
    <name type="scientific">Catenulispora subtropica</name>
    <dbReference type="NCBI Taxonomy" id="450798"/>
    <lineage>
        <taxon>Bacteria</taxon>
        <taxon>Bacillati</taxon>
        <taxon>Actinomycetota</taxon>
        <taxon>Actinomycetes</taxon>
        <taxon>Catenulisporales</taxon>
        <taxon>Catenulisporaceae</taxon>
        <taxon>Catenulispora</taxon>
    </lineage>
</organism>